<dbReference type="eggNOG" id="ENOG5034094">
    <property type="taxonomic scope" value="Bacteria"/>
</dbReference>
<comment type="caution">
    <text evidence="2">The sequence shown here is derived from an EMBL/GenBank/DDBJ whole genome shotgun (WGS) entry which is preliminary data.</text>
</comment>
<sequence>MNMLMKKIYYCFLLLPLILSASCTMMVKTIAKSAAKGYDDHVDLQINQLKLVDTLGKTASFEQLYTGKTVYLYTWKSPILLPPDDKDLLYKGLKDRFAKYEDVVFINLYTGNKDEDWKLIHGLQQKNVKAFRLAEDPANAAFRELYSISTSPQIVSKDGHILGFKGPLPSDKLVVDYALYQARNGMDATSSTKILIKGVNKEERLSTEELKSWYSTHFGKDPNEKINASISNKGSDN</sequence>
<dbReference type="EMBL" id="JNFF01000002">
    <property type="protein sequence ID" value="KEQ31748.1"/>
    <property type="molecule type" value="Genomic_DNA"/>
</dbReference>
<dbReference type="PROSITE" id="PS51257">
    <property type="entry name" value="PROKAR_LIPOPROTEIN"/>
    <property type="match status" value="1"/>
</dbReference>
<dbReference type="AlphaFoldDB" id="A0A081PM25"/>
<keyword evidence="3" id="KW-1185">Reference proteome</keyword>
<evidence type="ECO:0000313" key="3">
    <source>
        <dbReference type="Proteomes" id="UP000028007"/>
    </source>
</evidence>
<name>A0A081PM25_9SPHI</name>
<keyword evidence="1" id="KW-0732">Signal</keyword>
<proteinExistence type="predicted"/>
<evidence type="ECO:0000313" key="2">
    <source>
        <dbReference type="EMBL" id="KEQ31748.1"/>
    </source>
</evidence>
<dbReference type="Gene3D" id="3.40.30.10">
    <property type="entry name" value="Glutaredoxin"/>
    <property type="match status" value="1"/>
</dbReference>
<protein>
    <recommendedName>
        <fullName evidence="4">Thioredoxin domain-containing protein</fullName>
    </recommendedName>
</protein>
<feature type="signal peptide" evidence="1">
    <location>
        <begin position="1"/>
        <end position="21"/>
    </location>
</feature>
<evidence type="ECO:0000256" key="1">
    <source>
        <dbReference type="SAM" id="SignalP"/>
    </source>
</evidence>
<gene>
    <name evidence="2" type="ORF">N180_11525</name>
</gene>
<reference evidence="2 3" key="1">
    <citation type="journal article" date="1992" name="Int. J. Syst. Bacteriol.">
        <title>Sphingobacterium antarcticus sp. nov. a Psychrotrophic Bacterium from the Soils of Schirmacher Oasis, Antarctica.</title>
        <authorList>
            <person name="Shivaji S."/>
            <person name="Ray M.K."/>
            <person name="Rao N.S."/>
            <person name="Saiserr L."/>
            <person name="Jagannadham M.V."/>
            <person name="Kumar G.S."/>
            <person name="Reddy G."/>
            <person name="Bhargava P.M."/>
        </authorList>
    </citation>
    <scope>NUCLEOTIDE SEQUENCE [LARGE SCALE GENOMIC DNA]</scope>
    <source>
        <strain evidence="2 3">4BY</strain>
    </source>
</reference>
<dbReference type="Proteomes" id="UP000028007">
    <property type="component" value="Unassembled WGS sequence"/>
</dbReference>
<feature type="chain" id="PRO_5001761990" description="Thioredoxin domain-containing protein" evidence="1">
    <location>
        <begin position="22"/>
        <end position="237"/>
    </location>
</feature>
<organism evidence="2 3">
    <name type="scientific">Pedobacter antarcticus 4BY</name>
    <dbReference type="NCBI Taxonomy" id="1358423"/>
    <lineage>
        <taxon>Bacteria</taxon>
        <taxon>Pseudomonadati</taxon>
        <taxon>Bacteroidota</taxon>
        <taxon>Sphingobacteriia</taxon>
        <taxon>Sphingobacteriales</taxon>
        <taxon>Sphingobacteriaceae</taxon>
        <taxon>Pedobacter</taxon>
    </lineage>
</organism>
<evidence type="ECO:0008006" key="4">
    <source>
        <dbReference type="Google" id="ProtNLM"/>
    </source>
</evidence>
<accession>A0A081PM25</accession>